<keyword evidence="3" id="KW-1185">Reference proteome</keyword>
<evidence type="ECO:0000259" key="1">
    <source>
        <dbReference type="Pfam" id="PF03724"/>
    </source>
</evidence>
<accession>A0A1H0ETT7</accession>
<reference evidence="3" key="1">
    <citation type="submission" date="2016-10" db="EMBL/GenBank/DDBJ databases">
        <authorList>
            <person name="Varghese N."/>
            <person name="Submissions S."/>
        </authorList>
    </citation>
    <scope>NUCLEOTIDE SEQUENCE [LARGE SCALE GENOMIC DNA]</scope>
    <source>
        <strain evidence="3">CGMCC 4.6609</strain>
    </source>
</reference>
<dbReference type="AlphaFoldDB" id="A0A1H0ETT7"/>
<gene>
    <name evidence="2" type="ORF">SAMN05421507_101519</name>
</gene>
<dbReference type="EMBL" id="FNIX01000001">
    <property type="protein sequence ID" value="SDN85877.1"/>
    <property type="molecule type" value="Genomic_DNA"/>
</dbReference>
<dbReference type="InterPro" id="IPR038670">
    <property type="entry name" value="HslJ-like_sf"/>
</dbReference>
<name>A0A1H0ETT7_9PSEU</name>
<dbReference type="STRING" id="641025.SAMN05421507_101519"/>
<proteinExistence type="predicted"/>
<dbReference type="PANTHER" id="PTHR35535:SF2">
    <property type="entry name" value="DUF306 DOMAIN-CONTAINING PROTEIN"/>
    <property type="match status" value="1"/>
</dbReference>
<protein>
    <submittedName>
        <fullName evidence="2">META domain-containing protein</fullName>
    </submittedName>
</protein>
<organism evidence="2 3">
    <name type="scientific">Lentzea jiangxiensis</name>
    <dbReference type="NCBI Taxonomy" id="641025"/>
    <lineage>
        <taxon>Bacteria</taxon>
        <taxon>Bacillati</taxon>
        <taxon>Actinomycetota</taxon>
        <taxon>Actinomycetes</taxon>
        <taxon>Pseudonocardiales</taxon>
        <taxon>Pseudonocardiaceae</taxon>
        <taxon>Lentzea</taxon>
    </lineage>
</organism>
<evidence type="ECO:0000313" key="3">
    <source>
        <dbReference type="Proteomes" id="UP000199691"/>
    </source>
</evidence>
<dbReference type="Gene3D" id="2.40.128.270">
    <property type="match status" value="1"/>
</dbReference>
<dbReference type="Pfam" id="PF03724">
    <property type="entry name" value="META"/>
    <property type="match status" value="1"/>
</dbReference>
<feature type="domain" description="DUF306" evidence="1">
    <location>
        <begin position="18"/>
        <end position="109"/>
    </location>
</feature>
<dbReference type="PANTHER" id="PTHR35535">
    <property type="entry name" value="HEAT SHOCK PROTEIN HSLJ"/>
    <property type="match status" value="1"/>
</dbReference>
<dbReference type="RefSeq" id="WP_090094917.1">
    <property type="nucleotide sequence ID" value="NZ_FNIX01000001.1"/>
</dbReference>
<dbReference type="InterPro" id="IPR053147">
    <property type="entry name" value="Hsp_HslJ-like"/>
</dbReference>
<dbReference type="InterPro" id="IPR005184">
    <property type="entry name" value="DUF306_Meta_HslJ"/>
</dbReference>
<sequence>MRELEGAWTVDGLVADGDVSPLPAGVKATISFEEGRIHVHGGCNSGSADGCEVDGRTITFGPLVSTLMLCGPDEMAVEHAVFTVLGRGEVTYRVDGEAVTLTNAEGAGLRLRR</sequence>
<evidence type="ECO:0000313" key="2">
    <source>
        <dbReference type="EMBL" id="SDN85877.1"/>
    </source>
</evidence>
<dbReference type="Proteomes" id="UP000199691">
    <property type="component" value="Unassembled WGS sequence"/>
</dbReference>
<dbReference type="OrthoDB" id="507754at2"/>